<evidence type="ECO:0000256" key="3">
    <source>
        <dbReference type="ARBA" id="ARBA00010617"/>
    </source>
</evidence>
<keyword evidence="4" id="KW-0349">Heme</keyword>
<dbReference type="AlphaFoldDB" id="A0A6A4L2D6"/>
<dbReference type="OrthoDB" id="3945418at2759"/>
<evidence type="ECO:0000256" key="7">
    <source>
        <dbReference type="ARBA" id="ARBA00023004"/>
    </source>
</evidence>
<evidence type="ECO:0000313" key="11">
    <source>
        <dbReference type="Proteomes" id="UP000428333"/>
    </source>
</evidence>
<dbReference type="InterPro" id="IPR036396">
    <property type="entry name" value="Cyt_P450_sf"/>
</dbReference>
<keyword evidence="6" id="KW-0560">Oxidoreductase</keyword>
<reference evidence="10 11" key="1">
    <citation type="journal article" date="2019" name="Genome Biol. Evol.">
        <title>The Rhododendron genome and chromosomal organization provide insight into shared whole-genome duplications across the heath family (Ericaceae).</title>
        <authorList>
            <person name="Soza V.L."/>
            <person name="Lindsley D."/>
            <person name="Waalkes A."/>
            <person name="Ramage E."/>
            <person name="Patwardhan R.P."/>
            <person name="Burton J.N."/>
            <person name="Adey A."/>
            <person name="Kumar A."/>
            <person name="Qiu R."/>
            <person name="Shendure J."/>
            <person name="Hall B."/>
        </authorList>
    </citation>
    <scope>NUCLEOTIDE SEQUENCE [LARGE SCALE GENOMIC DNA]</scope>
    <source>
        <strain evidence="10">RSF 1966-606</strain>
    </source>
</reference>
<dbReference type="GO" id="GO:0016125">
    <property type="term" value="P:sterol metabolic process"/>
    <property type="evidence" value="ECO:0007669"/>
    <property type="project" value="TreeGrafter"/>
</dbReference>
<dbReference type="SUPFAM" id="SSF48264">
    <property type="entry name" value="Cytochrome P450"/>
    <property type="match status" value="1"/>
</dbReference>
<evidence type="ECO:0000256" key="8">
    <source>
        <dbReference type="ARBA" id="ARBA00023033"/>
    </source>
</evidence>
<evidence type="ECO:0000256" key="1">
    <source>
        <dbReference type="ARBA" id="ARBA00001971"/>
    </source>
</evidence>
<dbReference type="EMBL" id="QEFC01003181">
    <property type="protein sequence ID" value="KAE9449329.1"/>
    <property type="molecule type" value="Genomic_DNA"/>
</dbReference>
<dbReference type="InterPro" id="IPR001128">
    <property type="entry name" value="Cyt_P450"/>
</dbReference>
<keyword evidence="8" id="KW-0503">Monooxygenase</keyword>
<sequence>MRRKQIGRDLGARGGFVYANGFMTNEIDLAEGKASPAQDILSRMLSTSDDNGKFVHEADVADHILGMIVAGHDSSSSVCTSIVKYLAELPEIYQVVYQEQVGIAKSKAPGELLNWDDIQKMKYSWNVACEVMRLAPPNIGAFREAIADFMYDGFSIQKGSKVGKLIPDEKVFYVPLPSSEKGLPIRLFPHEA</sequence>
<accession>A0A6A4L2D6</accession>
<protein>
    <recommendedName>
        <fullName evidence="12">Cytochrome P450</fullName>
    </recommendedName>
</protein>
<comment type="caution">
    <text evidence="10">The sequence shown here is derived from an EMBL/GenBank/DDBJ whole genome shotgun (WGS) entry which is preliminary data.</text>
</comment>
<name>A0A6A4L2D6_9ERIC</name>
<evidence type="ECO:0000313" key="10">
    <source>
        <dbReference type="EMBL" id="KAE9449329.1"/>
    </source>
</evidence>
<organism evidence="10 11">
    <name type="scientific">Rhododendron williamsianum</name>
    <dbReference type="NCBI Taxonomy" id="262921"/>
    <lineage>
        <taxon>Eukaryota</taxon>
        <taxon>Viridiplantae</taxon>
        <taxon>Streptophyta</taxon>
        <taxon>Embryophyta</taxon>
        <taxon>Tracheophyta</taxon>
        <taxon>Spermatophyta</taxon>
        <taxon>Magnoliopsida</taxon>
        <taxon>eudicotyledons</taxon>
        <taxon>Gunneridae</taxon>
        <taxon>Pentapetalae</taxon>
        <taxon>asterids</taxon>
        <taxon>Ericales</taxon>
        <taxon>Ericaceae</taxon>
        <taxon>Ericoideae</taxon>
        <taxon>Rhodoreae</taxon>
        <taxon>Rhododendron</taxon>
    </lineage>
</organism>
<dbReference type="Pfam" id="PF00067">
    <property type="entry name" value="p450"/>
    <property type="match status" value="1"/>
</dbReference>
<evidence type="ECO:0000256" key="6">
    <source>
        <dbReference type="ARBA" id="ARBA00023002"/>
    </source>
</evidence>
<proteinExistence type="inferred from homology"/>
<evidence type="ECO:0000256" key="9">
    <source>
        <dbReference type="ARBA" id="ARBA00023136"/>
    </source>
</evidence>
<keyword evidence="11" id="KW-1185">Reference proteome</keyword>
<comment type="subcellular location">
    <subcellularLocation>
        <location evidence="2">Membrane</location>
    </subcellularLocation>
</comment>
<evidence type="ECO:0000256" key="5">
    <source>
        <dbReference type="ARBA" id="ARBA00022723"/>
    </source>
</evidence>
<dbReference type="PANTHER" id="PTHR24286">
    <property type="entry name" value="CYTOCHROME P450 26"/>
    <property type="match status" value="1"/>
</dbReference>
<evidence type="ECO:0008006" key="12">
    <source>
        <dbReference type="Google" id="ProtNLM"/>
    </source>
</evidence>
<feature type="non-terminal residue" evidence="10">
    <location>
        <position position="1"/>
    </location>
</feature>
<comment type="similarity">
    <text evidence="3">Belongs to the cytochrome P450 family.</text>
</comment>
<dbReference type="Gene3D" id="1.10.630.10">
    <property type="entry name" value="Cytochrome P450"/>
    <property type="match status" value="1"/>
</dbReference>
<dbReference type="Proteomes" id="UP000428333">
    <property type="component" value="Linkage Group LG11"/>
</dbReference>
<keyword evidence="7" id="KW-0408">Iron</keyword>
<evidence type="ECO:0000256" key="4">
    <source>
        <dbReference type="ARBA" id="ARBA00022617"/>
    </source>
</evidence>
<dbReference type="GO" id="GO:0020037">
    <property type="term" value="F:heme binding"/>
    <property type="evidence" value="ECO:0007669"/>
    <property type="project" value="InterPro"/>
</dbReference>
<dbReference type="PANTHER" id="PTHR24286:SF349">
    <property type="entry name" value="CYTOCHROME P450 716A1-RELATED"/>
    <property type="match status" value="1"/>
</dbReference>
<dbReference type="GO" id="GO:0004497">
    <property type="term" value="F:monooxygenase activity"/>
    <property type="evidence" value="ECO:0007669"/>
    <property type="project" value="UniProtKB-KW"/>
</dbReference>
<gene>
    <name evidence="10" type="ORF">C3L33_18778</name>
</gene>
<evidence type="ECO:0000256" key="2">
    <source>
        <dbReference type="ARBA" id="ARBA00004370"/>
    </source>
</evidence>
<comment type="cofactor">
    <cofactor evidence="1">
        <name>heme</name>
        <dbReference type="ChEBI" id="CHEBI:30413"/>
    </cofactor>
</comment>
<keyword evidence="5" id="KW-0479">Metal-binding</keyword>
<dbReference type="GO" id="GO:0016705">
    <property type="term" value="F:oxidoreductase activity, acting on paired donors, with incorporation or reduction of molecular oxygen"/>
    <property type="evidence" value="ECO:0007669"/>
    <property type="project" value="InterPro"/>
</dbReference>
<dbReference type="GO" id="GO:0016020">
    <property type="term" value="C:membrane"/>
    <property type="evidence" value="ECO:0007669"/>
    <property type="project" value="UniProtKB-SubCell"/>
</dbReference>
<dbReference type="GO" id="GO:0005506">
    <property type="term" value="F:iron ion binding"/>
    <property type="evidence" value="ECO:0007669"/>
    <property type="project" value="InterPro"/>
</dbReference>
<keyword evidence="9" id="KW-0472">Membrane</keyword>